<dbReference type="PANTHER" id="PTHR23355:SF9">
    <property type="entry name" value="DIS3-LIKE EXONUCLEASE 2"/>
    <property type="match status" value="1"/>
</dbReference>
<dbReference type="KEGG" id="kau:B6264_18360"/>
<dbReference type="PANTHER" id="PTHR23355">
    <property type="entry name" value="RIBONUCLEASE"/>
    <property type="match status" value="1"/>
</dbReference>
<evidence type="ECO:0000313" key="3">
    <source>
        <dbReference type="Proteomes" id="UP000610124"/>
    </source>
</evidence>
<feature type="domain" description="RNB" evidence="1">
    <location>
        <begin position="52"/>
        <end position="374"/>
    </location>
</feature>
<dbReference type="InterPro" id="IPR040596">
    <property type="entry name" value="RNase_II_C_S1"/>
</dbReference>
<gene>
    <name evidence="2" type="ORF">GCM10010502_08780</name>
</gene>
<dbReference type="GeneID" id="97484051"/>
<name>A0A8H9HE45_KITAU</name>
<sequence length="492" mass="52912">MPRRKLRVKAADSARINSELTELRTSLEIHTEWPEAVLAEAEEAAERPRLPEYDATDLPLFTVDPPDSRDLDQAMHLSHRPGGGYRVHYAIADVAAFVRPGGAIDAEARRRVETLYFPDHRVPLHPTRISEDAASLLPGESRPALLWQLDLDADGAVVLADLRRALVRSHRRLDYADVQRAVDLGGADEQLALLATVGRLREEQERARGGVSLPVPEQEVEETLHGYVLGYRAPGPADGWNAQISLLTGMAAAELMLDAGVGLLRTLPAAPAAAYERLRRIAAALDVDWPQAVPYPELIRSLDPEVPLNAAFLNACTGLLRGAGYHAFDESRGLPAPAEPGHAALAAPYAHCTAPLRRLGDRFAQEVCAAVAAGEEVPDWAREALPAVPALMASGDRRAGEVERACVDLVEAELLVGREGEDFSAVVVEVDEGRPGSGTVQLREPAVRARCDAAGADGSPGAAPARLPLGRVIDVRLTRADPATRTVRFATV</sequence>
<dbReference type="SMART" id="SM00955">
    <property type="entry name" value="RNB"/>
    <property type="match status" value="1"/>
</dbReference>
<dbReference type="GO" id="GO:0006402">
    <property type="term" value="P:mRNA catabolic process"/>
    <property type="evidence" value="ECO:0007669"/>
    <property type="project" value="TreeGrafter"/>
</dbReference>
<reference evidence="2" key="2">
    <citation type="submission" date="2020-09" db="EMBL/GenBank/DDBJ databases">
        <authorList>
            <person name="Sun Q."/>
            <person name="Ohkuma M."/>
        </authorList>
    </citation>
    <scope>NUCLEOTIDE SEQUENCE</scope>
    <source>
        <strain evidence="2">JCM 4434</strain>
    </source>
</reference>
<dbReference type="InterPro" id="IPR050180">
    <property type="entry name" value="RNR_Ribonuclease"/>
</dbReference>
<reference evidence="2" key="1">
    <citation type="journal article" date="2014" name="Int. J. Syst. Evol. Microbiol.">
        <title>Complete genome sequence of Corynebacterium casei LMG S-19264T (=DSM 44701T), isolated from a smear-ripened cheese.</title>
        <authorList>
            <consortium name="US DOE Joint Genome Institute (JGI-PGF)"/>
            <person name="Walter F."/>
            <person name="Albersmeier A."/>
            <person name="Kalinowski J."/>
            <person name="Ruckert C."/>
        </authorList>
    </citation>
    <scope>NUCLEOTIDE SEQUENCE</scope>
    <source>
        <strain evidence="2">JCM 4434</strain>
    </source>
</reference>
<dbReference type="AlphaFoldDB" id="A0A8H9HE45"/>
<dbReference type="SUPFAM" id="SSF50249">
    <property type="entry name" value="Nucleic acid-binding proteins"/>
    <property type="match status" value="1"/>
</dbReference>
<dbReference type="Pfam" id="PF18614">
    <property type="entry name" value="RNase_II_C_S1"/>
    <property type="match status" value="1"/>
</dbReference>
<comment type="caution">
    <text evidence="2">The sequence shown here is derived from an EMBL/GenBank/DDBJ whole genome shotgun (WGS) entry which is preliminary data.</text>
</comment>
<dbReference type="InterPro" id="IPR012340">
    <property type="entry name" value="NA-bd_OB-fold"/>
</dbReference>
<evidence type="ECO:0000259" key="1">
    <source>
        <dbReference type="SMART" id="SM00955"/>
    </source>
</evidence>
<dbReference type="Pfam" id="PF00773">
    <property type="entry name" value="RNB"/>
    <property type="match status" value="1"/>
</dbReference>
<proteinExistence type="predicted"/>
<organism evidence="2 3">
    <name type="scientific">Kitasatospora aureofaciens</name>
    <name type="common">Streptomyces aureofaciens</name>
    <dbReference type="NCBI Taxonomy" id="1894"/>
    <lineage>
        <taxon>Bacteria</taxon>
        <taxon>Bacillati</taxon>
        <taxon>Actinomycetota</taxon>
        <taxon>Actinomycetes</taxon>
        <taxon>Kitasatosporales</taxon>
        <taxon>Streptomycetaceae</taxon>
        <taxon>Kitasatospora</taxon>
    </lineage>
</organism>
<evidence type="ECO:0000313" key="2">
    <source>
        <dbReference type="EMBL" id="GGU60543.1"/>
    </source>
</evidence>
<protein>
    <submittedName>
        <fullName evidence="2">Ribonuclease R</fullName>
    </submittedName>
</protein>
<dbReference type="InterPro" id="IPR001900">
    <property type="entry name" value="RNase_II/R"/>
</dbReference>
<dbReference type="Proteomes" id="UP000610124">
    <property type="component" value="Unassembled WGS sequence"/>
</dbReference>
<dbReference type="EMBL" id="BMUB01000002">
    <property type="protein sequence ID" value="GGU60543.1"/>
    <property type="molecule type" value="Genomic_DNA"/>
</dbReference>
<accession>A0A8H9HE45</accession>
<dbReference type="GO" id="GO:0003723">
    <property type="term" value="F:RNA binding"/>
    <property type="evidence" value="ECO:0007669"/>
    <property type="project" value="InterPro"/>
</dbReference>
<dbReference type="GO" id="GO:0004540">
    <property type="term" value="F:RNA nuclease activity"/>
    <property type="evidence" value="ECO:0007669"/>
    <property type="project" value="InterPro"/>
</dbReference>
<dbReference type="RefSeq" id="WP_030549922.1">
    <property type="nucleotide sequence ID" value="NZ_BMUB01000002.1"/>
</dbReference>